<reference evidence="2 3" key="1">
    <citation type="submission" date="2018-07" db="EMBL/GenBank/DDBJ databases">
        <title>A high quality draft genome assembly of the barn swallow (H. rustica rustica).</title>
        <authorList>
            <person name="Formenti G."/>
            <person name="Chiara M."/>
            <person name="Poveda L."/>
            <person name="Francoijs K.-J."/>
            <person name="Bonisoli-Alquati A."/>
            <person name="Canova L."/>
            <person name="Gianfranceschi L."/>
            <person name="Horner D.S."/>
            <person name="Saino N."/>
        </authorList>
    </citation>
    <scope>NUCLEOTIDE SEQUENCE [LARGE SCALE GENOMIC DNA]</scope>
    <source>
        <strain evidence="2">Chelidonia</strain>
        <tissue evidence="2">Blood</tissue>
    </source>
</reference>
<dbReference type="Proteomes" id="UP000269221">
    <property type="component" value="Unassembled WGS sequence"/>
</dbReference>
<comment type="caution">
    <text evidence="2">The sequence shown here is derived from an EMBL/GenBank/DDBJ whole genome shotgun (WGS) entry which is preliminary data.</text>
</comment>
<evidence type="ECO:0000256" key="1">
    <source>
        <dbReference type="SAM" id="MobiDB-lite"/>
    </source>
</evidence>
<feature type="region of interest" description="Disordered" evidence="1">
    <location>
        <begin position="102"/>
        <end position="122"/>
    </location>
</feature>
<gene>
    <name evidence="2" type="ORF">DUI87_18866</name>
</gene>
<evidence type="ECO:0000313" key="3">
    <source>
        <dbReference type="Proteomes" id="UP000269221"/>
    </source>
</evidence>
<dbReference type="OrthoDB" id="10496408at2759"/>
<name>A0A3M0JZ44_HIRRU</name>
<dbReference type="EMBL" id="QRBI01000125">
    <property type="protein sequence ID" value="RMC04424.1"/>
    <property type="molecule type" value="Genomic_DNA"/>
</dbReference>
<evidence type="ECO:0000313" key="2">
    <source>
        <dbReference type="EMBL" id="RMC04424.1"/>
    </source>
</evidence>
<proteinExistence type="predicted"/>
<feature type="compositionally biased region" description="Polar residues" evidence="1">
    <location>
        <begin position="112"/>
        <end position="122"/>
    </location>
</feature>
<accession>A0A3M0JZ44</accession>
<organism evidence="2 3">
    <name type="scientific">Hirundo rustica rustica</name>
    <dbReference type="NCBI Taxonomy" id="333673"/>
    <lineage>
        <taxon>Eukaryota</taxon>
        <taxon>Metazoa</taxon>
        <taxon>Chordata</taxon>
        <taxon>Craniata</taxon>
        <taxon>Vertebrata</taxon>
        <taxon>Euteleostomi</taxon>
        <taxon>Archelosauria</taxon>
        <taxon>Archosauria</taxon>
        <taxon>Dinosauria</taxon>
        <taxon>Saurischia</taxon>
        <taxon>Theropoda</taxon>
        <taxon>Coelurosauria</taxon>
        <taxon>Aves</taxon>
        <taxon>Neognathae</taxon>
        <taxon>Neoaves</taxon>
        <taxon>Telluraves</taxon>
        <taxon>Australaves</taxon>
        <taxon>Passeriformes</taxon>
        <taxon>Sylvioidea</taxon>
        <taxon>Hirundinidae</taxon>
        <taxon>Hirundo</taxon>
    </lineage>
</organism>
<dbReference type="AlphaFoldDB" id="A0A3M0JZ44"/>
<protein>
    <submittedName>
        <fullName evidence="2">Uncharacterized protein</fullName>
    </submittedName>
</protein>
<dbReference type="STRING" id="333673.A0A3M0JZ44"/>
<keyword evidence="3" id="KW-1185">Reference proteome</keyword>
<sequence length="122" mass="13935">MEGGTLVTENEEKPEDSLLNVFFASVSTEETSPQDSLTQETWVKQYWSEDFPLVKEERGRDHLGELDIHESICPDRMHLRVLRELADTIARLLTMEESKCQPLGSIRERMRTQGTPSQSASP</sequence>